<dbReference type="AlphaFoldDB" id="A0A2J7RK17"/>
<dbReference type="GO" id="GO:0031083">
    <property type="term" value="C:BLOC-1 complex"/>
    <property type="evidence" value="ECO:0007669"/>
    <property type="project" value="TreeGrafter"/>
</dbReference>
<evidence type="ECO:0000313" key="4">
    <source>
        <dbReference type="Proteomes" id="UP000235965"/>
    </source>
</evidence>
<dbReference type="OrthoDB" id="19659at2759"/>
<dbReference type="PANTHER" id="PTHR31328">
    <property type="entry name" value="BIOGENESIS OF LYSOSOME-RELATED ORGANELLES COMPLEX 1 SUBUNIT 6"/>
    <property type="match status" value="1"/>
</dbReference>
<organism evidence="3 4">
    <name type="scientific">Cryptotermes secundus</name>
    <dbReference type="NCBI Taxonomy" id="105785"/>
    <lineage>
        <taxon>Eukaryota</taxon>
        <taxon>Metazoa</taxon>
        <taxon>Ecdysozoa</taxon>
        <taxon>Arthropoda</taxon>
        <taxon>Hexapoda</taxon>
        <taxon>Insecta</taxon>
        <taxon>Pterygota</taxon>
        <taxon>Neoptera</taxon>
        <taxon>Polyneoptera</taxon>
        <taxon>Dictyoptera</taxon>
        <taxon>Blattodea</taxon>
        <taxon>Blattoidea</taxon>
        <taxon>Termitoidae</taxon>
        <taxon>Kalotermitidae</taxon>
        <taxon>Cryptotermitinae</taxon>
        <taxon>Cryptotermes</taxon>
    </lineage>
</organism>
<proteinExistence type="predicted"/>
<dbReference type="InParanoid" id="A0A2J7RK17"/>
<dbReference type="STRING" id="105785.A0A2J7RK17"/>
<keyword evidence="4" id="KW-1185">Reference proteome</keyword>
<dbReference type="PANTHER" id="PTHR31328:SF2">
    <property type="entry name" value="BIOGENESIS OF LYSOSOME-RELATED ORGANELLES COMPLEX 1 SUBUNIT 6"/>
    <property type="match status" value="1"/>
</dbReference>
<dbReference type="GO" id="GO:0030133">
    <property type="term" value="C:transport vesicle"/>
    <property type="evidence" value="ECO:0007669"/>
    <property type="project" value="TreeGrafter"/>
</dbReference>
<evidence type="ECO:0000313" key="3">
    <source>
        <dbReference type="EMBL" id="PNF41183.1"/>
    </source>
</evidence>
<evidence type="ECO:0000256" key="1">
    <source>
        <dbReference type="SAM" id="Coils"/>
    </source>
</evidence>
<evidence type="ECO:0008006" key="5">
    <source>
        <dbReference type="Google" id="ProtNLM"/>
    </source>
</evidence>
<dbReference type="Pfam" id="PF14712">
    <property type="entry name" value="Snapin_Pallidin"/>
    <property type="match status" value="1"/>
</dbReference>
<sequence>MTDYSTQACTVEPKESSSESPVDVSKPAEGLVTLYQAKLKKVRQQLDELTKKQTSLISQLEDENRRFTNVETLEDLQQTFVVLKLYQTKLVAIKKEMIQLHDRATKLKKRALKLQQTKQKAALHREHQRELQLQRETDLIAKPSSSHENNPPSGWLAAFLLTISAQPVERVLRRESHDLPFFLDPE</sequence>
<dbReference type="InterPro" id="IPR028119">
    <property type="entry name" value="Snapin/Pallidin/Snn1"/>
</dbReference>
<feature type="region of interest" description="Disordered" evidence="2">
    <location>
        <begin position="1"/>
        <end position="25"/>
    </location>
</feature>
<feature type="coiled-coil region" evidence="1">
    <location>
        <begin position="32"/>
        <end position="66"/>
    </location>
</feature>
<keyword evidence="1" id="KW-0175">Coiled coil</keyword>
<dbReference type="FunCoup" id="A0A2J7RK17">
    <property type="interactions" value="472"/>
</dbReference>
<protein>
    <recommendedName>
        <fullName evidence="5">Biogenesis of lysosome-related organelles complex 1 subunit 6</fullName>
    </recommendedName>
</protein>
<dbReference type="EMBL" id="NEVH01002981">
    <property type="protein sequence ID" value="PNF41183.1"/>
    <property type="molecule type" value="Genomic_DNA"/>
</dbReference>
<reference evidence="3 4" key="1">
    <citation type="submission" date="2017-12" db="EMBL/GenBank/DDBJ databases">
        <title>Hemimetabolous genomes reveal molecular basis of termite eusociality.</title>
        <authorList>
            <person name="Harrison M.C."/>
            <person name="Jongepier E."/>
            <person name="Robertson H.M."/>
            <person name="Arning N."/>
            <person name="Bitard-Feildel T."/>
            <person name="Chao H."/>
            <person name="Childers C.P."/>
            <person name="Dinh H."/>
            <person name="Doddapaneni H."/>
            <person name="Dugan S."/>
            <person name="Gowin J."/>
            <person name="Greiner C."/>
            <person name="Han Y."/>
            <person name="Hu H."/>
            <person name="Hughes D.S.T."/>
            <person name="Huylmans A.-K."/>
            <person name="Kemena C."/>
            <person name="Kremer L.P.M."/>
            <person name="Lee S.L."/>
            <person name="Lopez-Ezquerra A."/>
            <person name="Mallet L."/>
            <person name="Monroy-Kuhn J.M."/>
            <person name="Moser A."/>
            <person name="Murali S.C."/>
            <person name="Muzny D.M."/>
            <person name="Otani S."/>
            <person name="Piulachs M.-D."/>
            <person name="Poelchau M."/>
            <person name="Qu J."/>
            <person name="Schaub F."/>
            <person name="Wada-Katsumata A."/>
            <person name="Worley K.C."/>
            <person name="Xie Q."/>
            <person name="Ylla G."/>
            <person name="Poulsen M."/>
            <person name="Gibbs R.A."/>
            <person name="Schal C."/>
            <person name="Richards S."/>
            <person name="Belles X."/>
            <person name="Korb J."/>
            <person name="Bornberg-Bauer E."/>
        </authorList>
    </citation>
    <scope>NUCLEOTIDE SEQUENCE [LARGE SCALE GENOMIC DNA]</scope>
    <source>
        <tissue evidence="3">Whole body</tissue>
    </source>
</reference>
<dbReference type="Proteomes" id="UP000235965">
    <property type="component" value="Unassembled WGS sequence"/>
</dbReference>
<name>A0A2J7RK17_9NEOP</name>
<gene>
    <name evidence="3" type="ORF">B7P43_G01437</name>
</gene>
<accession>A0A2J7RK17</accession>
<comment type="caution">
    <text evidence="3">The sequence shown here is derived from an EMBL/GenBank/DDBJ whole genome shotgun (WGS) entry which is preliminary data.</text>
</comment>
<evidence type="ECO:0000256" key="2">
    <source>
        <dbReference type="SAM" id="MobiDB-lite"/>
    </source>
</evidence>